<name>A0A328C632_9DELT</name>
<dbReference type="AlphaFoldDB" id="A0A328C632"/>
<sequence>MSDDAVHEERRPAARCRARRQVITSRIDEAPGEPPTVPGALPGAPPSSLPARRCPEEALGQGPRRFLYFDREKGAGLAVLSYCSVLFGVPFFIVPLVLRDNPFTLHHAKAAGAVYLVCYSLLLLATVHSALFLPLALVAYIPAWIGMYRAAAGREAGQAALGRPGERIFKWIQPR</sequence>
<accession>A0A328C632</accession>
<evidence type="ECO:0000313" key="4">
    <source>
        <dbReference type="Proteomes" id="UP000249169"/>
    </source>
</evidence>
<dbReference type="Proteomes" id="UP000249169">
    <property type="component" value="Unassembled WGS sequence"/>
</dbReference>
<evidence type="ECO:0000256" key="1">
    <source>
        <dbReference type="SAM" id="MobiDB-lite"/>
    </source>
</evidence>
<comment type="caution">
    <text evidence="3">The sequence shown here is derived from an EMBL/GenBank/DDBJ whole genome shotgun (WGS) entry which is preliminary data.</text>
</comment>
<feature type="transmembrane region" description="Helical" evidence="2">
    <location>
        <begin position="74"/>
        <end position="93"/>
    </location>
</feature>
<dbReference type="RefSeq" id="WP_111730324.1">
    <property type="nucleotide sequence ID" value="NZ_QHKO01000005.1"/>
</dbReference>
<dbReference type="OrthoDB" id="5510858at2"/>
<evidence type="ECO:0000313" key="3">
    <source>
        <dbReference type="EMBL" id="RAL21761.1"/>
    </source>
</evidence>
<gene>
    <name evidence="3" type="ORF">DL240_12990</name>
</gene>
<organism evidence="3 4">
    <name type="scientific">Lujinxingia litoralis</name>
    <dbReference type="NCBI Taxonomy" id="2211119"/>
    <lineage>
        <taxon>Bacteria</taxon>
        <taxon>Deltaproteobacteria</taxon>
        <taxon>Bradymonadales</taxon>
        <taxon>Lujinxingiaceae</taxon>
        <taxon>Lujinxingia</taxon>
    </lineage>
</organism>
<keyword evidence="2" id="KW-0812">Transmembrane</keyword>
<reference evidence="3 4" key="1">
    <citation type="submission" date="2018-05" db="EMBL/GenBank/DDBJ databases">
        <title>Lujinxingia marina gen. nov. sp. nov., a new facultative anaerobic member of the class Deltaproteobacteria, and proposal of Lujinxingaceae fam. nov.</title>
        <authorList>
            <person name="Li C.-M."/>
        </authorList>
    </citation>
    <scope>NUCLEOTIDE SEQUENCE [LARGE SCALE GENOMIC DNA]</scope>
    <source>
        <strain evidence="3 4">B210</strain>
    </source>
</reference>
<evidence type="ECO:0008006" key="5">
    <source>
        <dbReference type="Google" id="ProtNLM"/>
    </source>
</evidence>
<keyword evidence="2" id="KW-0472">Membrane</keyword>
<feature type="region of interest" description="Disordered" evidence="1">
    <location>
        <begin position="24"/>
        <end position="46"/>
    </location>
</feature>
<keyword evidence="2" id="KW-1133">Transmembrane helix</keyword>
<proteinExistence type="predicted"/>
<keyword evidence="4" id="KW-1185">Reference proteome</keyword>
<feature type="transmembrane region" description="Helical" evidence="2">
    <location>
        <begin position="113"/>
        <end position="141"/>
    </location>
</feature>
<evidence type="ECO:0000256" key="2">
    <source>
        <dbReference type="SAM" id="Phobius"/>
    </source>
</evidence>
<protein>
    <recommendedName>
        <fullName evidence="5">DUF4870 domain-containing protein</fullName>
    </recommendedName>
</protein>
<feature type="compositionally biased region" description="Pro residues" evidence="1">
    <location>
        <begin position="32"/>
        <end position="46"/>
    </location>
</feature>
<dbReference type="EMBL" id="QHKO01000005">
    <property type="protein sequence ID" value="RAL21761.1"/>
    <property type="molecule type" value="Genomic_DNA"/>
</dbReference>